<dbReference type="PANTHER" id="PTHR43224">
    <property type="entry name" value="AMIDINOTRANSFERASE"/>
    <property type="match status" value="1"/>
</dbReference>
<evidence type="ECO:0000313" key="1">
    <source>
        <dbReference type="EMBL" id="MBM0108013.1"/>
    </source>
</evidence>
<organism evidence="1 2">
    <name type="scientific">Steroidobacter gossypii</name>
    <dbReference type="NCBI Taxonomy" id="2805490"/>
    <lineage>
        <taxon>Bacteria</taxon>
        <taxon>Pseudomonadati</taxon>
        <taxon>Pseudomonadota</taxon>
        <taxon>Gammaproteobacteria</taxon>
        <taxon>Steroidobacterales</taxon>
        <taxon>Steroidobacteraceae</taxon>
        <taxon>Steroidobacter</taxon>
    </lineage>
</organism>
<evidence type="ECO:0000313" key="2">
    <source>
        <dbReference type="Proteomes" id="UP000661077"/>
    </source>
</evidence>
<dbReference type="PIRSF" id="PIRSF028188">
    <property type="entry name" value="Amdntrnsf_FN0238"/>
    <property type="match status" value="1"/>
</dbReference>
<dbReference type="NCBIfam" id="NF046062">
    <property type="entry name" value="citrull_CtlX"/>
    <property type="match status" value="1"/>
</dbReference>
<name>A0ABS1X476_9GAMM</name>
<dbReference type="SUPFAM" id="SSF55909">
    <property type="entry name" value="Pentein"/>
    <property type="match status" value="1"/>
</dbReference>
<dbReference type="RefSeq" id="WP_203170120.1">
    <property type="nucleotide sequence ID" value="NZ_JAEVLS010000006.1"/>
</dbReference>
<comment type="caution">
    <text evidence="1">The sequence shown here is derived from an EMBL/GenBank/DDBJ whole genome shotgun (WGS) entry which is preliminary data.</text>
</comment>
<dbReference type="Proteomes" id="UP000661077">
    <property type="component" value="Unassembled WGS sequence"/>
</dbReference>
<dbReference type="InterPro" id="IPR014541">
    <property type="entry name" value="Amdntrnsf_FN0238"/>
</dbReference>
<gene>
    <name evidence="1" type="ORF">JM946_25055</name>
</gene>
<dbReference type="Gene3D" id="3.75.10.10">
    <property type="entry name" value="L-arginine/glycine Amidinotransferase, Chain A"/>
    <property type="match status" value="1"/>
</dbReference>
<reference evidence="1 2" key="1">
    <citation type="journal article" date="2021" name="Int. J. Syst. Evol. Microbiol.">
        <title>Steroidobacter gossypii sp. nov., isolated from soil of cotton cropping field.</title>
        <authorList>
            <person name="Huang R."/>
            <person name="Yang S."/>
            <person name="Zhen C."/>
            <person name="Liu W."/>
        </authorList>
    </citation>
    <scope>NUCLEOTIDE SEQUENCE [LARGE SCALE GENOMIC DNA]</scope>
    <source>
        <strain evidence="1 2">S1-65</strain>
    </source>
</reference>
<dbReference type="Pfam" id="PF19420">
    <property type="entry name" value="DDAH_eukar"/>
    <property type="match status" value="1"/>
</dbReference>
<dbReference type="EMBL" id="JAEVLS010000006">
    <property type="protein sequence ID" value="MBM0108013.1"/>
    <property type="molecule type" value="Genomic_DNA"/>
</dbReference>
<keyword evidence="2" id="KW-1185">Reference proteome</keyword>
<proteinExistence type="predicted"/>
<protein>
    <recommendedName>
        <fullName evidence="3">Amidinotransferase</fullName>
    </recommendedName>
</protein>
<evidence type="ECO:0008006" key="3">
    <source>
        <dbReference type="Google" id="ProtNLM"/>
    </source>
</evidence>
<sequence length="316" mass="34244">MSLVDRQTAPDVMMIRPVAFVGNPQTQPSNSFQQLDIASVDTASQAAALLEFDALVVALKQAGVNVHVFDDTPEPHTPDSIFPNNWVSFHADGTVVLYPMLAENRRLERRLDLLEALSSKHGFHTSRVIDLTRHEHTGRYLEGTGSLVLDRIHRVAYACVSPRTDLDVLGDFAQQLDYDIVAFEATDAGGAPIYHTNVLMSVGERFAAVCVNAIRQDERAGVVEQLRGTGRAILELSLDQMNAFAGNMLELASPLTGSVVALSQRARDALTAEQLATLESSAGPIVTAAIPTIERLGGGSVRCMLAELHLPKKKPL</sequence>
<dbReference type="PANTHER" id="PTHR43224:SF1">
    <property type="entry name" value="AMIDINOTRANSFERASE"/>
    <property type="match status" value="1"/>
</dbReference>
<accession>A0ABS1X476</accession>